<name>A0A014NQ64_9BACT</name>
<evidence type="ECO:0000313" key="2">
    <source>
        <dbReference type="Proteomes" id="UP000020977"/>
    </source>
</evidence>
<dbReference type="AlphaFoldDB" id="A0A014NQ64"/>
<organism evidence="1 2">
    <name type="scientific">Mesomycoplasma ovipneumoniae 14811</name>
    <dbReference type="NCBI Taxonomy" id="1188239"/>
    <lineage>
        <taxon>Bacteria</taxon>
        <taxon>Bacillati</taxon>
        <taxon>Mycoplasmatota</taxon>
        <taxon>Mycoplasmoidales</taxon>
        <taxon>Metamycoplasmataceae</taxon>
        <taxon>Mesomycoplasma</taxon>
    </lineage>
</organism>
<dbReference type="Proteomes" id="UP000020977">
    <property type="component" value="Unassembled WGS sequence"/>
</dbReference>
<proteinExistence type="predicted"/>
<gene>
    <name evidence="1" type="ORF">MOVI_4430</name>
</gene>
<sequence length="360" mass="42184">MNFNKKVKKIFRHFLFSSFWIPQTIFIIASCGDTDKTKDPFLNPIGLGVQNAVNLKKFINSESLIEIPAEKQQQIYEQKDSQFYLLNLKDAPKISNSQKINPEYTSRFSPNSEITYLNLINRYYNSEQLQKTKRQLNQDPDSIYVPTVAENAKDFWFVYVIPTSVGFTEFEQNGQKINIPENSTKFPRTLTPYSSVELKLLKKDLISNDNKNYLQINVNQMLNSFAYKRKDPNTPQSTEKNLFGFLESETFPNYKLFLKNIDFEKKEITFALDEKQNNLKHEITQKNSLDSNISVINLEYKSDKYEKNVNPEAFFSKTEDPKDKLSDYPFVRFFTQTFVIPFEGKTTNFDNNFSIIIEKK</sequence>
<dbReference type="eggNOG" id="ENOG5030N6T">
    <property type="taxonomic scope" value="Bacteria"/>
</dbReference>
<dbReference type="PROSITE" id="PS51257">
    <property type="entry name" value="PROKAR_LIPOPROTEIN"/>
    <property type="match status" value="1"/>
</dbReference>
<accession>A0A014NQ64</accession>
<dbReference type="EMBL" id="JFAD01000025">
    <property type="protein sequence ID" value="EXU61032.1"/>
    <property type="molecule type" value="Genomic_DNA"/>
</dbReference>
<dbReference type="PATRIC" id="fig|1188239.3.peg.1090"/>
<comment type="caution">
    <text evidence="1">The sequence shown here is derived from an EMBL/GenBank/DDBJ whole genome shotgun (WGS) entry which is preliminary data.</text>
</comment>
<evidence type="ECO:0008006" key="3">
    <source>
        <dbReference type="Google" id="ProtNLM"/>
    </source>
</evidence>
<dbReference type="STRING" id="1188239.MOVI_4430"/>
<evidence type="ECO:0000313" key="1">
    <source>
        <dbReference type="EMBL" id="EXU61032.1"/>
    </source>
</evidence>
<reference evidence="1 2" key="1">
    <citation type="submission" date="2014-03" db="EMBL/GenBank/DDBJ databases">
        <title>Genome sequence of Mycoplasma ovipneumoniae strain 14811.</title>
        <authorList>
            <person name="Sirand-Pugnet P."/>
            <person name="Breton M."/>
            <person name="Dordet-Frisoni E."/>
            <person name="Baranowski E."/>
            <person name="Barre A."/>
            <person name="Couture C."/>
            <person name="Dupuy V."/>
            <person name="Gaurivaud P."/>
            <person name="Jacob D."/>
            <person name="Lemaitre C."/>
            <person name="Manso-Silvan L."/>
            <person name="Nikolski M."/>
            <person name="Nouvel L.-X."/>
            <person name="Poumarat F."/>
            <person name="Tardy F."/>
            <person name="Thebault P."/>
            <person name="Theil S."/>
            <person name="Citti C."/>
            <person name="Thiaucourt F."/>
            <person name="Blanchard A."/>
        </authorList>
    </citation>
    <scope>NUCLEOTIDE SEQUENCE [LARGE SCALE GENOMIC DNA]</scope>
    <source>
        <strain evidence="1 2">14811</strain>
    </source>
</reference>
<protein>
    <recommendedName>
        <fullName evidence="3">Lipoprotein</fullName>
    </recommendedName>
</protein>